<evidence type="ECO:0000313" key="3">
    <source>
        <dbReference type="Proteomes" id="UP001069090"/>
    </source>
</evidence>
<keyword evidence="3" id="KW-1185">Reference proteome</keyword>
<feature type="domain" description="DUF6316" evidence="1">
    <location>
        <begin position="4"/>
        <end position="54"/>
    </location>
</feature>
<name>A0A9J6RN43_9GAMM</name>
<accession>A0A9J6RN43</accession>
<dbReference type="Pfam" id="PF19837">
    <property type="entry name" value="DUF6316"/>
    <property type="match status" value="1"/>
</dbReference>
<reference evidence="2 3" key="1">
    <citation type="submission" date="2022-12" db="EMBL/GenBank/DDBJ databases">
        <title>Dasania phycosphaerae sp. nov., isolated from particulate material of the south coast of Korea.</title>
        <authorList>
            <person name="Jiang Y."/>
        </authorList>
    </citation>
    <scope>NUCLEOTIDE SEQUENCE [LARGE SCALE GENOMIC DNA]</scope>
    <source>
        <strain evidence="2 3">GY-19</strain>
    </source>
</reference>
<gene>
    <name evidence="2" type="ORF">O0V09_11185</name>
</gene>
<dbReference type="Proteomes" id="UP001069090">
    <property type="component" value="Unassembled WGS sequence"/>
</dbReference>
<dbReference type="InterPro" id="IPR045630">
    <property type="entry name" value="DUF6316"/>
</dbReference>
<sequence>MEQRQGEQNNTHCRAKRFYQINDEWFFATREQLQVGPFASLEEAEMQLNFFLRHAAEGIQAG</sequence>
<comment type="caution">
    <text evidence="2">The sequence shown here is derived from an EMBL/GenBank/DDBJ whole genome shotgun (WGS) entry which is preliminary data.</text>
</comment>
<protein>
    <submittedName>
        <fullName evidence="2">DUF6316 family protein</fullName>
    </submittedName>
</protein>
<proteinExistence type="predicted"/>
<organism evidence="2 3">
    <name type="scientific">Dasania phycosphaerae</name>
    <dbReference type="NCBI Taxonomy" id="2950436"/>
    <lineage>
        <taxon>Bacteria</taxon>
        <taxon>Pseudomonadati</taxon>
        <taxon>Pseudomonadota</taxon>
        <taxon>Gammaproteobacteria</taxon>
        <taxon>Cellvibrionales</taxon>
        <taxon>Spongiibacteraceae</taxon>
        <taxon>Dasania</taxon>
    </lineage>
</organism>
<evidence type="ECO:0000313" key="2">
    <source>
        <dbReference type="EMBL" id="MCZ0865770.1"/>
    </source>
</evidence>
<evidence type="ECO:0000259" key="1">
    <source>
        <dbReference type="Pfam" id="PF19837"/>
    </source>
</evidence>
<dbReference type="RefSeq" id="WP_258331912.1">
    <property type="nucleotide sequence ID" value="NZ_JAPTGG010000008.1"/>
</dbReference>
<dbReference type="AlphaFoldDB" id="A0A9J6RN43"/>
<dbReference type="EMBL" id="JAPTGG010000008">
    <property type="protein sequence ID" value="MCZ0865770.1"/>
    <property type="molecule type" value="Genomic_DNA"/>
</dbReference>